<dbReference type="NCBIfam" id="TIGR00916">
    <property type="entry name" value="2A0604s01"/>
    <property type="match status" value="1"/>
</dbReference>
<feature type="domain" description="SecD export protein N-terminal TM" evidence="12">
    <location>
        <begin position="1"/>
        <end position="103"/>
    </location>
</feature>
<feature type="domain" description="Protein translocase subunit SecDF P1" evidence="13">
    <location>
        <begin position="229"/>
        <end position="288"/>
    </location>
</feature>
<dbReference type="Gene3D" id="3.30.1360.200">
    <property type="match status" value="1"/>
</dbReference>
<dbReference type="PANTHER" id="PTHR30081:SF1">
    <property type="entry name" value="PROTEIN TRANSLOCASE SUBUNIT SECD"/>
    <property type="match status" value="1"/>
</dbReference>
<dbReference type="InterPro" id="IPR054384">
    <property type="entry name" value="SecDF_P1_head"/>
</dbReference>
<dbReference type="FunFam" id="3.30.70.3400:FF:000003">
    <property type="entry name" value="Preprotein translocase subunit SecD"/>
    <property type="match status" value="1"/>
</dbReference>
<evidence type="ECO:0000259" key="12">
    <source>
        <dbReference type="Pfam" id="PF13721"/>
    </source>
</evidence>
<evidence type="ECO:0000256" key="5">
    <source>
        <dbReference type="ARBA" id="ARBA00022692"/>
    </source>
</evidence>
<keyword evidence="5 10" id="KW-0812">Transmembrane</keyword>
<comment type="subunit">
    <text evidence="10">Forms a complex with SecF. Part of the essential Sec protein translocation apparatus which comprises SecA, SecYEG and auxiliary proteins SecDF-YajC and YidC.</text>
</comment>
<keyword evidence="9 10" id="KW-0472">Membrane</keyword>
<keyword evidence="2 10" id="KW-0813">Transport</keyword>
<evidence type="ECO:0000259" key="13">
    <source>
        <dbReference type="Pfam" id="PF21760"/>
    </source>
</evidence>
<sequence>MNRYALWQYLIIAVSLLLGLLYTLPNFYGESPAIQISPIRISTSSDTALLQRVEDTLKQANLEMNGIILEEGSIKVRFADTDLQMKAKDLLESALGNEYIIALNLLPNSPQWLTNLGALPMYLGLDLRGGVHFMLAVDMEGALEKSLDRYSIDIRSTLREKRISYTGLEKQAKKLVIKFRDVESRSKAEAELKSNFADFALSTEDVENRYHLIAAIKPEVQIRMQDSAVMQNITTLRNRVNELGVAEPIIQKAGADRVIVQLPGVQDTAKAKDILGRTATLEVRMVDDEHDLDAALRGRVPVGTELHQERGGSPILVKKQVLLTGERITDAQPGFDKDNQPAVHISLDNNGSRIFKQLTRENVGRRMAILLIEKNTAEVVTAPVIREEIGGGRVQISGRMTSLEARDVALLLRAGALAAPMDIIEERTVGPSLGADNIARGFNSTLYGFLAVAIFIIAYYTAFGVISSIALGFNLLLLVGLLSLMQATLTLPGMAALALTVGMAIDANVLINERIRDELRAGASPQLAIHAGYERAFGTILDSNITTLIAGIALFAFGSGPVKGFAVVLCLGILTSVFTAIFVSRGMVNFMYGNLRKLDNVPIGVVWIPKHDSLVNGEIDLFPENEVTETTISTKPKRSEQIDVSDVKTDIVSQASVMVQDESSTKISAKVGTTSKAIDKVKSKRKSADVKKNRQQ</sequence>
<dbReference type="InterPro" id="IPR048634">
    <property type="entry name" value="SecD_SecF_C"/>
</dbReference>
<dbReference type="Proteomes" id="UP000181998">
    <property type="component" value="Unassembled WGS sequence"/>
</dbReference>
<dbReference type="EMBL" id="FOFX01000035">
    <property type="protein sequence ID" value="SEQ29954.1"/>
    <property type="molecule type" value="Genomic_DNA"/>
</dbReference>
<feature type="transmembrane region" description="Helical" evidence="10">
    <location>
        <begin position="446"/>
        <end position="479"/>
    </location>
</feature>
<dbReference type="GO" id="GO:0043952">
    <property type="term" value="P:protein transport by the Sec complex"/>
    <property type="evidence" value="ECO:0007669"/>
    <property type="project" value="UniProtKB-UniRule"/>
</dbReference>
<evidence type="ECO:0000256" key="7">
    <source>
        <dbReference type="ARBA" id="ARBA00022989"/>
    </source>
</evidence>
<feature type="transmembrane region" description="Helical" evidence="10">
    <location>
        <begin position="564"/>
        <end position="588"/>
    </location>
</feature>
<dbReference type="Gene3D" id="3.30.70.3400">
    <property type="match status" value="2"/>
</dbReference>
<evidence type="ECO:0000256" key="6">
    <source>
        <dbReference type="ARBA" id="ARBA00022927"/>
    </source>
</evidence>
<comment type="caution">
    <text evidence="10">Lacks conserved residue(s) required for the propagation of feature annotation.</text>
</comment>
<dbReference type="Pfam" id="PF02355">
    <property type="entry name" value="SecD_SecF_C"/>
    <property type="match status" value="1"/>
</dbReference>
<feature type="transmembrane region" description="Helical" evidence="10">
    <location>
        <begin position="6"/>
        <end position="24"/>
    </location>
</feature>
<protein>
    <recommendedName>
        <fullName evidence="10">Protein translocase subunit SecD</fullName>
    </recommendedName>
</protein>
<evidence type="ECO:0000313" key="16">
    <source>
        <dbReference type="Proteomes" id="UP000181998"/>
    </source>
</evidence>
<dbReference type="FunFam" id="3.30.1360.200:FF:000002">
    <property type="entry name" value="Preprotein translocase subunit SecD"/>
    <property type="match status" value="1"/>
</dbReference>
<dbReference type="NCBIfam" id="TIGR01129">
    <property type="entry name" value="secD"/>
    <property type="match status" value="1"/>
</dbReference>
<evidence type="ECO:0000259" key="14">
    <source>
        <dbReference type="Pfam" id="PF22599"/>
    </source>
</evidence>
<dbReference type="InterPro" id="IPR027398">
    <property type="entry name" value="SecD-TM"/>
</dbReference>
<keyword evidence="7 10" id="KW-1133">Transmembrane helix</keyword>
<feature type="domain" description="SecDF P1 head subdomain" evidence="14">
    <location>
        <begin position="308"/>
        <end position="419"/>
    </location>
</feature>
<dbReference type="OrthoDB" id="9805019at2"/>
<evidence type="ECO:0000256" key="4">
    <source>
        <dbReference type="ARBA" id="ARBA00022519"/>
    </source>
</evidence>
<evidence type="ECO:0000256" key="2">
    <source>
        <dbReference type="ARBA" id="ARBA00022448"/>
    </source>
</evidence>
<dbReference type="FunFam" id="1.20.1640.10:FF:000004">
    <property type="entry name" value="Protein translocase subunit SecD"/>
    <property type="match status" value="1"/>
</dbReference>
<dbReference type="InterPro" id="IPR005791">
    <property type="entry name" value="SecD"/>
</dbReference>
<dbReference type="SUPFAM" id="SSF82866">
    <property type="entry name" value="Multidrug efflux transporter AcrB transmembrane domain"/>
    <property type="match status" value="1"/>
</dbReference>
<evidence type="ECO:0000256" key="10">
    <source>
        <dbReference type="HAMAP-Rule" id="MF_01463"/>
    </source>
</evidence>
<dbReference type="InterPro" id="IPR022813">
    <property type="entry name" value="SecD/SecF_arch_bac"/>
</dbReference>
<proteinExistence type="inferred from homology"/>
<feature type="domain" description="Protein export membrane protein SecD/SecF C-terminal" evidence="11">
    <location>
        <begin position="421"/>
        <end position="591"/>
    </location>
</feature>
<feature type="transmembrane region" description="Helical" evidence="10">
    <location>
        <begin position="536"/>
        <end position="558"/>
    </location>
</feature>
<dbReference type="GO" id="GO:0006605">
    <property type="term" value="P:protein targeting"/>
    <property type="evidence" value="ECO:0007669"/>
    <property type="project" value="UniProtKB-UniRule"/>
</dbReference>
<evidence type="ECO:0000256" key="3">
    <source>
        <dbReference type="ARBA" id="ARBA00022475"/>
    </source>
</evidence>
<keyword evidence="4" id="KW-0997">Cell inner membrane</keyword>
<dbReference type="Gene3D" id="1.20.1640.10">
    <property type="entry name" value="Multidrug efflux transporter AcrB transmembrane domain"/>
    <property type="match status" value="1"/>
</dbReference>
<comment type="similarity">
    <text evidence="10">Belongs to the SecD/SecF family. SecD subfamily.</text>
</comment>
<reference evidence="15 16" key="1">
    <citation type="submission" date="2016-10" db="EMBL/GenBank/DDBJ databases">
        <authorList>
            <person name="de Groot N.N."/>
        </authorList>
    </citation>
    <scope>NUCLEOTIDE SEQUENCE [LARGE SCALE GENOMIC DNA]</scope>
    <source>
        <strain evidence="15 16">Nm9</strain>
    </source>
</reference>
<dbReference type="Pfam" id="PF13721">
    <property type="entry name" value="SecD-TM1"/>
    <property type="match status" value="1"/>
</dbReference>
<name>A0A1H9EW79_9PROT</name>
<comment type="subcellular location">
    <subcellularLocation>
        <location evidence="1 10">Cell membrane</location>
        <topology evidence="1 10">Multi-pass membrane protein</topology>
    </subcellularLocation>
</comment>
<evidence type="ECO:0000256" key="8">
    <source>
        <dbReference type="ARBA" id="ARBA00023010"/>
    </source>
</evidence>
<dbReference type="InterPro" id="IPR055344">
    <property type="entry name" value="SecD_SecF_C_bact"/>
</dbReference>
<dbReference type="HAMAP" id="MF_01463_B">
    <property type="entry name" value="SecD_B"/>
    <property type="match status" value="1"/>
</dbReference>
<evidence type="ECO:0000259" key="11">
    <source>
        <dbReference type="Pfam" id="PF02355"/>
    </source>
</evidence>
<dbReference type="RefSeq" id="WP_074721629.1">
    <property type="nucleotide sequence ID" value="NZ_FOFX01000035.1"/>
</dbReference>
<dbReference type="GO" id="GO:0005886">
    <property type="term" value="C:plasma membrane"/>
    <property type="evidence" value="ECO:0007669"/>
    <property type="project" value="UniProtKB-SubCell"/>
</dbReference>
<dbReference type="Pfam" id="PF21760">
    <property type="entry name" value="SecD_1st"/>
    <property type="match status" value="1"/>
</dbReference>
<accession>A0A1H9EW79</accession>
<keyword evidence="3 10" id="KW-1003">Cell membrane</keyword>
<dbReference type="Pfam" id="PF22599">
    <property type="entry name" value="SecDF_P1_head"/>
    <property type="match status" value="1"/>
</dbReference>
<keyword evidence="8 10" id="KW-0811">Translocation</keyword>
<dbReference type="STRING" id="44577.ATY38_08165"/>
<evidence type="ECO:0000256" key="9">
    <source>
        <dbReference type="ARBA" id="ARBA00023136"/>
    </source>
</evidence>
<dbReference type="InterPro" id="IPR048631">
    <property type="entry name" value="SecD_1st"/>
</dbReference>
<comment type="function">
    <text evidence="10">Part of the Sec protein translocase complex. Interacts with the SecYEG preprotein conducting channel. SecDF uses the proton motive force (PMF) to complete protein translocation after the ATP-dependent function of SecA.</text>
</comment>
<dbReference type="AlphaFoldDB" id="A0A1H9EW79"/>
<keyword evidence="6 10" id="KW-0653">Protein transport</keyword>
<organism evidence="15 16">
    <name type="scientific">Nitrosomonas ureae</name>
    <dbReference type="NCBI Taxonomy" id="44577"/>
    <lineage>
        <taxon>Bacteria</taxon>
        <taxon>Pseudomonadati</taxon>
        <taxon>Pseudomonadota</taxon>
        <taxon>Betaproteobacteria</taxon>
        <taxon>Nitrosomonadales</taxon>
        <taxon>Nitrosomonadaceae</taxon>
        <taxon>Nitrosomonas</taxon>
    </lineage>
</organism>
<dbReference type="GO" id="GO:0015450">
    <property type="term" value="F:protein-transporting ATPase activity"/>
    <property type="evidence" value="ECO:0007669"/>
    <property type="project" value="InterPro"/>
</dbReference>
<dbReference type="PANTHER" id="PTHR30081">
    <property type="entry name" value="PROTEIN-EXPORT MEMBRANE PROTEIN SEC"/>
    <property type="match status" value="1"/>
</dbReference>
<evidence type="ECO:0000256" key="1">
    <source>
        <dbReference type="ARBA" id="ARBA00004651"/>
    </source>
</evidence>
<gene>
    <name evidence="10" type="primary">secD</name>
    <name evidence="15" type="ORF">SAMN05421510_103522</name>
</gene>
<evidence type="ECO:0000313" key="15">
    <source>
        <dbReference type="EMBL" id="SEQ29954.1"/>
    </source>
</evidence>
<dbReference type="GO" id="GO:0065002">
    <property type="term" value="P:intracellular protein transmembrane transport"/>
    <property type="evidence" value="ECO:0007669"/>
    <property type="project" value="UniProtKB-UniRule"/>
</dbReference>